<reference evidence="2" key="1">
    <citation type="submission" date="2022-03" db="EMBL/GenBank/DDBJ databases">
        <title>Draft genome sequence of Aduncisulcus paluster, a free-living microaerophilic Fornicata.</title>
        <authorList>
            <person name="Yuyama I."/>
            <person name="Kume K."/>
            <person name="Tamura T."/>
            <person name="Inagaki Y."/>
            <person name="Hashimoto T."/>
        </authorList>
    </citation>
    <scope>NUCLEOTIDE SEQUENCE</scope>
    <source>
        <strain evidence="2">NY0171</strain>
    </source>
</reference>
<gene>
    <name evidence="2" type="ORF">ADUPG1_005101</name>
</gene>
<accession>A0ABQ5K8U4</accession>
<dbReference type="SUPFAM" id="SSF56112">
    <property type="entry name" value="Protein kinase-like (PK-like)"/>
    <property type="match status" value="1"/>
</dbReference>
<evidence type="ECO:0000313" key="2">
    <source>
        <dbReference type="EMBL" id="GKT28959.1"/>
    </source>
</evidence>
<dbReference type="Gene3D" id="3.90.1200.10">
    <property type="match status" value="1"/>
</dbReference>
<protein>
    <submittedName>
        <fullName evidence="2">Aminoglycoside 3'-phosphotransferase</fullName>
    </submittedName>
</protein>
<sequence>VPRWIDDPEPAVRAIGSGLRALHDLLPVGDCPYSWSVANRIAHVANPDELTEHPPIDHLVVCHGDACAPNTLLDDDGNWCGHVDFGELGVADRWADLAVASWSLEWNYGRGWDATFFDAYGVPEDPDRVSYYRRLWDSED</sequence>
<comment type="caution">
    <text evidence="2">The sequence shown here is derived from an EMBL/GenBank/DDBJ whole genome shotgun (WGS) entry which is preliminary data.</text>
</comment>
<feature type="domain" description="Aminoglycoside phosphotransferase" evidence="1">
    <location>
        <begin position="49"/>
        <end position="130"/>
    </location>
</feature>
<dbReference type="Proteomes" id="UP001057375">
    <property type="component" value="Unassembled WGS sequence"/>
</dbReference>
<name>A0ABQ5K8U4_9EUKA</name>
<dbReference type="InterPro" id="IPR002575">
    <property type="entry name" value="Aminoglycoside_PTrfase"/>
</dbReference>
<feature type="non-terminal residue" evidence="2">
    <location>
        <position position="1"/>
    </location>
</feature>
<dbReference type="InterPro" id="IPR011009">
    <property type="entry name" value="Kinase-like_dom_sf"/>
</dbReference>
<organism evidence="2 3">
    <name type="scientific">Aduncisulcus paluster</name>
    <dbReference type="NCBI Taxonomy" id="2918883"/>
    <lineage>
        <taxon>Eukaryota</taxon>
        <taxon>Metamonada</taxon>
        <taxon>Carpediemonas-like organisms</taxon>
        <taxon>Aduncisulcus</taxon>
    </lineage>
</organism>
<proteinExistence type="predicted"/>
<dbReference type="Pfam" id="PF01636">
    <property type="entry name" value="APH"/>
    <property type="match status" value="1"/>
</dbReference>
<evidence type="ECO:0000313" key="3">
    <source>
        <dbReference type="Proteomes" id="UP001057375"/>
    </source>
</evidence>
<evidence type="ECO:0000259" key="1">
    <source>
        <dbReference type="Pfam" id="PF01636"/>
    </source>
</evidence>
<dbReference type="EMBL" id="BQXS01008045">
    <property type="protein sequence ID" value="GKT28959.1"/>
    <property type="molecule type" value="Genomic_DNA"/>
</dbReference>
<keyword evidence="3" id="KW-1185">Reference proteome</keyword>